<feature type="region of interest" description="Disordered" evidence="1">
    <location>
        <begin position="112"/>
        <end position="154"/>
    </location>
</feature>
<gene>
    <name evidence="2" type="ORF">B0T18DRAFT_254267</name>
</gene>
<feature type="compositionally biased region" description="Polar residues" evidence="1">
    <location>
        <begin position="112"/>
        <end position="122"/>
    </location>
</feature>
<evidence type="ECO:0000256" key="1">
    <source>
        <dbReference type="SAM" id="MobiDB-lite"/>
    </source>
</evidence>
<evidence type="ECO:0000313" key="2">
    <source>
        <dbReference type="EMBL" id="KAK0738874.1"/>
    </source>
</evidence>
<dbReference type="EMBL" id="JAUKUD010000007">
    <property type="protein sequence ID" value="KAK0738874.1"/>
    <property type="molecule type" value="Genomic_DNA"/>
</dbReference>
<name>A0AA40EEU0_9PEZI</name>
<proteinExistence type="predicted"/>
<organism evidence="2 3">
    <name type="scientific">Schizothecium vesticola</name>
    <dbReference type="NCBI Taxonomy" id="314040"/>
    <lineage>
        <taxon>Eukaryota</taxon>
        <taxon>Fungi</taxon>
        <taxon>Dikarya</taxon>
        <taxon>Ascomycota</taxon>
        <taxon>Pezizomycotina</taxon>
        <taxon>Sordariomycetes</taxon>
        <taxon>Sordariomycetidae</taxon>
        <taxon>Sordariales</taxon>
        <taxon>Schizotheciaceae</taxon>
        <taxon>Schizothecium</taxon>
    </lineage>
</organism>
<keyword evidence="3" id="KW-1185">Reference proteome</keyword>
<evidence type="ECO:0000313" key="3">
    <source>
        <dbReference type="Proteomes" id="UP001172155"/>
    </source>
</evidence>
<protein>
    <submittedName>
        <fullName evidence="2">Uncharacterized protein</fullName>
    </submittedName>
</protein>
<reference evidence="2" key="1">
    <citation type="submission" date="2023-06" db="EMBL/GenBank/DDBJ databases">
        <title>Genome-scale phylogeny and comparative genomics of the fungal order Sordariales.</title>
        <authorList>
            <consortium name="Lawrence Berkeley National Laboratory"/>
            <person name="Hensen N."/>
            <person name="Bonometti L."/>
            <person name="Westerberg I."/>
            <person name="Brannstrom I.O."/>
            <person name="Guillou S."/>
            <person name="Cros-Aarteil S."/>
            <person name="Calhoun S."/>
            <person name="Haridas S."/>
            <person name="Kuo A."/>
            <person name="Mondo S."/>
            <person name="Pangilinan J."/>
            <person name="Riley R."/>
            <person name="LaButti K."/>
            <person name="Andreopoulos B."/>
            <person name="Lipzen A."/>
            <person name="Chen C."/>
            <person name="Yanf M."/>
            <person name="Daum C."/>
            <person name="Ng V."/>
            <person name="Clum A."/>
            <person name="Steindorff A."/>
            <person name="Ohm R."/>
            <person name="Martin F."/>
            <person name="Silar P."/>
            <person name="Natvig D."/>
            <person name="Lalanne C."/>
            <person name="Gautier V."/>
            <person name="Ament-velasquez S.L."/>
            <person name="Kruys A."/>
            <person name="Hutchinson M.I."/>
            <person name="Powell A.J."/>
            <person name="Barry K."/>
            <person name="Miller A.N."/>
            <person name="Grigoriev I.V."/>
            <person name="Debuchy R."/>
            <person name="Gladieux P."/>
            <person name="Thoren M.H."/>
            <person name="Johannesson H."/>
        </authorList>
    </citation>
    <scope>NUCLEOTIDE SEQUENCE</scope>
    <source>
        <strain evidence="2">SMH3187-1</strain>
    </source>
</reference>
<dbReference type="AlphaFoldDB" id="A0AA40EEU0"/>
<comment type="caution">
    <text evidence="2">The sequence shown here is derived from an EMBL/GenBank/DDBJ whole genome shotgun (WGS) entry which is preliminary data.</text>
</comment>
<accession>A0AA40EEU0</accession>
<sequence length="255" mass="28299">MSGLGFMALALAGRIWRAFMIRQNSKFFHTGLSLSNGQKPLFQCLHCNKDPPKQTQFSLSSGSSPDPCLSVASLAVPHPKPASSKLCCPSFHWQMITGGSCSRHGNIMPTRASTQRQNTNPAHHSKKTLEPARKTLTWPHTTSRDMPSRHDRPKGHGRVCGNHTGELVQPPHLPAGVDETDTANVVHLLRLLVMHARHQILKLERPRTIGRYAQSTISVVGSVALSRAFCHNTMISGLDIVRLFWIGGWLDDWQR</sequence>
<dbReference type="Proteomes" id="UP001172155">
    <property type="component" value="Unassembled WGS sequence"/>
</dbReference>